<accession>A0A7R8W4Y1</accession>
<name>A0A7R8W4Y1_9CRUS</name>
<dbReference type="Pfam" id="PF00076">
    <property type="entry name" value="RRM_1"/>
    <property type="match status" value="2"/>
</dbReference>
<dbReference type="AlphaFoldDB" id="A0A7R8W4Y1"/>
<evidence type="ECO:0000313" key="6">
    <source>
        <dbReference type="EMBL" id="CAD7224463.1"/>
    </source>
</evidence>
<dbReference type="Gene3D" id="3.30.70.330">
    <property type="match status" value="2"/>
</dbReference>
<reference evidence="6" key="1">
    <citation type="submission" date="2020-11" db="EMBL/GenBank/DDBJ databases">
        <authorList>
            <person name="Tran Van P."/>
        </authorList>
    </citation>
    <scope>NUCLEOTIDE SEQUENCE</scope>
</reference>
<evidence type="ECO:0000256" key="3">
    <source>
        <dbReference type="ARBA" id="ARBA00022884"/>
    </source>
</evidence>
<proteinExistence type="inferred from homology"/>
<keyword evidence="3" id="KW-0694">RNA-binding</keyword>
<dbReference type="InterPro" id="IPR034221">
    <property type="entry name" value="RBM34_RRM2"/>
</dbReference>
<comment type="subcellular location">
    <subcellularLocation>
        <location evidence="1">Nucleus</location>
        <location evidence="1">Nucleolus</location>
    </subcellularLocation>
</comment>
<dbReference type="InterPro" id="IPR035979">
    <property type="entry name" value="RBD_domain_sf"/>
</dbReference>
<sequence>MNEYSVGSIAALLSSAGGNSAKKQSKKTSCLNSLFSNSRVTIEEVDAGFPAEVPVGAKPLKQKRNVEQRSGPVVLEETEEVSDISPPKKKKKVVDPVRRKMPGVRHSSTGEEESPRRKNVRLSKTISDDDDEEDGKKMFRPRRDRTSTASEQKRDPEKESRTVFVGNLSVDVKQAALIKFFKKYGPVECVRFRSVPVATPKTTKRVAAITRKFHEDRKSLNAYVRFVSAEDVDKALQANGSVFKGLHLRVDRALRHPGGKTDCSPTELASTPVSEERDRKRALFVGNLPFKAEEEELRTLFEGYGQIRDVRIIRDAKTGIGKGFGYVNFGTAESAQKVFKNGEEFQLHDRTLRVKRCVKKPKGPKVKKEKVPNRTFAGDTNEQRQKLDLSLKKGTKTFQNEKEAKKALMFKQRDKAKEALKKKVRSRASLKKKKALTEILMKPR</sequence>
<dbReference type="GO" id="GO:0003723">
    <property type="term" value="F:RNA binding"/>
    <property type="evidence" value="ECO:0007669"/>
    <property type="project" value="UniProtKB-UniRule"/>
</dbReference>
<dbReference type="GO" id="GO:0005730">
    <property type="term" value="C:nucleolus"/>
    <property type="evidence" value="ECO:0007669"/>
    <property type="project" value="UniProtKB-SubCell"/>
</dbReference>
<organism evidence="6">
    <name type="scientific">Cyprideis torosa</name>
    <dbReference type="NCBI Taxonomy" id="163714"/>
    <lineage>
        <taxon>Eukaryota</taxon>
        <taxon>Metazoa</taxon>
        <taxon>Ecdysozoa</taxon>
        <taxon>Arthropoda</taxon>
        <taxon>Crustacea</taxon>
        <taxon>Oligostraca</taxon>
        <taxon>Ostracoda</taxon>
        <taxon>Podocopa</taxon>
        <taxon>Podocopida</taxon>
        <taxon>Cytherocopina</taxon>
        <taxon>Cytheroidea</taxon>
        <taxon>Cytherideidae</taxon>
        <taxon>Cyprideis</taxon>
    </lineage>
</organism>
<evidence type="ECO:0000256" key="2">
    <source>
        <dbReference type="ARBA" id="ARBA00007077"/>
    </source>
</evidence>
<dbReference type="PANTHER" id="PTHR23236:SF25">
    <property type="entry name" value="RNA-BINDING PROTEIN 34"/>
    <property type="match status" value="1"/>
</dbReference>
<dbReference type="InterPro" id="IPR000504">
    <property type="entry name" value="RRM_dom"/>
</dbReference>
<evidence type="ECO:0000256" key="4">
    <source>
        <dbReference type="ARBA" id="ARBA00023242"/>
    </source>
</evidence>
<gene>
    <name evidence="6" type="ORF">CTOB1V02_LOCUS2421</name>
</gene>
<dbReference type="PANTHER" id="PTHR23236">
    <property type="entry name" value="EUKARYOTIC TRANSLATION INITIATION FACTOR 4B/4H"/>
    <property type="match status" value="1"/>
</dbReference>
<keyword evidence="4" id="KW-0539">Nucleus</keyword>
<dbReference type="InterPro" id="IPR012677">
    <property type="entry name" value="Nucleotide-bd_a/b_plait_sf"/>
</dbReference>
<dbReference type="SUPFAM" id="SSF54928">
    <property type="entry name" value="RNA-binding domain, RBD"/>
    <property type="match status" value="2"/>
</dbReference>
<dbReference type="CDD" id="cd12395">
    <property type="entry name" value="RRM2_RBM34"/>
    <property type="match status" value="1"/>
</dbReference>
<dbReference type="EMBL" id="OB660375">
    <property type="protein sequence ID" value="CAD7224463.1"/>
    <property type="molecule type" value="Genomic_DNA"/>
</dbReference>
<dbReference type="SMART" id="SM00360">
    <property type="entry name" value="RRM"/>
    <property type="match status" value="2"/>
</dbReference>
<evidence type="ECO:0000256" key="5">
    <source>
        <dbReference type="SAM" id="MobiDB-lite"/>
    </source>
</evidence>
<dbReference type="CDD" id="cd12394">
    <property type="entry name" value="RRM1_RBM34"/>
    <property type="match status" value="1"/>
</dbReference>
<comment type="similarity">
    <text evidence="2">Belongs to the RRM RBM34 family.</text>
</comment>
<feature type="region of interest" description="Disordered" evidence="5">
    <location>
        <begin position="49"/>
        <end position="161"/>
    </location>
</feature>
<protein>
    <submittedName>
        <fullName evidence="6">Uncharacterized protein</fullName>
    </submittedName>
</protein>
<evidence type="ECO:0000256" key="1">
    <source>
        <dbReference type="ARBA" id="ARBA00004604"/>
    </source>
</evidence>
<feature type="compositionally biased region" description="Basic and acidic residues" evidence="5">
    <location>
        <begin position="151"/>
        <end position="161"/>
    </location>
</feature>
<dbReference type="OrthoDB" id="442677at2759"/>
<dbReference type="PROSITE" id="PS50102">
    <property type="entry name" value="RRM"/>
    <property type="match status" value="2"/>
</dbReference>